<evidence type="ECO:0000256" key="8">
    <source>
        <dbReference type="ARBA" id="ARBA00022692"/>
    </source>
</evidence>
<keyword evidence="10 12" id="KW-0472">Membrane</keyword>
<evidence type="ECO:0000256" key="7">
    <source>
        <dbReference type="ARBA" id="ARBA00022618"/>
    </source>
</evidence>
<dbReference type="InterPro" id="IPR004513">
    <property type="entry name" value="FtsX"/>
</dbReference>
<evidence type="ECO:0000256" key="6">
    <source>
        <dbReference type="ARBA" id="ARBA00022519"/>
    </source>
</evidence>
<dbReference type="NCBIfam" id="TIGR00439">
    <property type="entry name" value="FtsX_Gneg"/>
    <property type="match status" value="1"/>
</dbReference>
<feature type="transmembrane region" description="Helical" evidence="12">
    <location>
        <begin position="111"/>
        <end position="131"/>
    </location>
</feature>
<name>A0A972VYD1_9GAMM</name>
<evidence type="ECO:0000313" key="15">
    <source>
        <dbReference type="EMBL" id="NQV65307.1"/>
    </source>
</evidence>
<keyword evidence="8 12" id="KW-0812">Transmembrane</keyword>
<evidence type="ECO:0000256" key="11">
    <source>
        <dbReference type="ARBA" id="ARBA00023306"/>
    </source>
</evidence>
<comment type="subunit">
    <text evidence="3">Forms a membrane-associated complex with FtsE.</text>
</comment>
<comment type="caution">
    <text evidence="15">The sequence shown here is derived from an EMBL/GenBank/DDBJ whole genome shotgun (WGS) entry which is preliminary data.</text>
</comment>
<dbReference type="InterPro" id="IPR047590">
    <property type="entry name" value="FtsX_proteobact-type"/>
</dbReference>
<dbReference type="GO" id="GO:0032153">
    <property type="term" value="C:cell division site"/>
    <property type="evidence" value="ECO:0007669"/>
    <property type="project" value="TreeGrafter"/>
</dbReference>
<evidence type="ECO:0000256" key="1">
    <source>
        <dbReference type="ARBA" id="ARBA00004429"/>
    </source>
</evidence>
<evidence type="ECO:0000313" key="16">
    <source>
        <dbReference type="Proteomes" id="UP000754644"/>
    </source>
</evidence>
<dbReference type="GO" id="GO:0005886">
    <property type="term" value="C:plasma membrane"/>
    <property type="evidence" value="ECO:0007669"/>
    <property type="project" value="UniProtKB-SubCell"/>
</dbReference>
<dbReference type="InterPro" id="IPR003838">
    <property type="entry name" value="ABC3_permease_C"/>
</dbReference>
<keyword evidence="11" id="KW-0131">Cell cycle</keyword>
<evidence type="ECO:0000256" key="10">
    <source>
        <dbReference type="ARBA" id="ARBA00023136"/>
    </source>
</evidence>
<evidence type="ECO:0000256" key="2">
    <source>
        <dbReference type="ARBA" id="ARBA00007379"/>
    </source>
</evidence>
<evidence type="ECO:0000256" key="9">
    <source>
        <dbReference type="ARBA" id="ARBA00022989"/>
    </source>
</evidence>
<evidence type="ECO:0000259" key="14">
    <source>
        <dbReference type="Pfam" id="PF18075"/>
    </source>
</evidence>
<dbReference type="Pfam" id="PF18075">
    <property type="entry name" value="FtsX_ECD"/>
    <property type="match status" value="1"/>
</dbReference>
<sequence>VYLQSTISVAEGQAFARQLELQPDVVSGIEYISPAAALVEFTERSGFGDVLQTLDRNPLPAVVVIEPVSRQAAQLQLLIARLEAEPAVESVSFDLVWLERLFAILSLAERFVIALGGFLSLGVLLVIGNTIRLAIENRRAEIEVVKLVGGTDSFVRRPFLYLGFWYGLGGALSAWVLVGLSLIFLGTPVEMLLASYQGDFVVAGLGFGESLLLLAIGGGLGILGATLAVGRHLSRIEPS</sequence>
<keyword evidence="9 12" id="KW-1133">Transmembrane helix</keyword>
<keyword evidence="7" id="KW-0132">Cell division</keyword>
<feature type="domain" description="FtsX extracellular" evidence="14">
    <location>
        <begin position="1"/>
        <end position="91"/>
    </location>
</feature>
<feature type="domain" description="ABC3 transporter permease C-terminal" evidence="13">
    <location>
        <begin position="115"/>
        <end position="238"/>
    </location>
</feature>
<proteinExistence type="inferred from homology"/>
<dbReference type="Proteomes" id="UP000754644">
    <property type="component" value="Unassembled WGS sequence"/>
</dbReference>
<dbReference type="InterPro" id="IPR040690">
    <property type="entry name" value="FtsX_ECD"/>
</dbReference>
<protein>
    <recommendedName>
        <fullName evidence="4">Cell division protein FtsX</fullName>
    </recommendedName>
</protein>
<dbReference type="PANTHER" id="PTHR47755:SF1">
    <property type="entry name" value="CELL DIVISION PROTEIN FTSX"/>
    <property type="match status" value="1"/>
</dbReference>
<evidence type="ECO:0000259" key="13">
    <source>
        <dbReference type="Pfam" id="PF02687"/>
    </source>
</evidence>
<reference evidence="15" key="1">
    <citation type="submission" date="2020-05" db="EMBL/GenBank/DDBJ databases">
        <title>Sulfur intermediates as new biogeochemical hubs in an aquatic model microbial ecosystem.</title>
        <authorList>
            <person name="Vigneron A."/>
        </authorList>
    </citation>
    <scope>NUCLEOTIDE SEQUENCE</scope>
    <source>
        <strain evidence="15">Bin.250</strain>
    </source>
</reference>
<evidence type="ECO:0000256" key="12">
    <source>
        <dbReference type="SAM" id="Phobius"/>
    </source>
</evidence>
<dbReference type="PANTHER" id="PTHR47755">
    <property type="entry name" value="CELL DIVISION PROTEIN FTSX"/>
    <property type="match status" value="1"/>
</dbReference>
<feature type="transmembrane region" description="Helical" evidence="12">
    <location>
        <begin position="159"/>
        <end position="185"/>
    </location>
</feature>
<organism evidence="15 16">
    <name type="scientific">SAR86 cluster bacterium</name>
    <dbReference type="NCBI Taxonomy" id="2030880"/>
    <lineage>
        <taxon>Bacteria</taxon>
        <taxon>Pseudomonadati</taxon>
        <taxon>Pseudomonadota</taxon>
        <taxon>Gammaproteobacteria</taxon>
        <taxon>SAR86 cluster</taxon>
    </lineage>
</organism>
<feature type="transmembrane region" description="Helical" evidence="12">
    <location>
        <begin position="205"/>
        <end position="229"/>
    </location>
</feature>
<keyword evidence="5" id="KW-1003">Cell membrane</keyword>
<feature type="non-terminal residue" evidence="15">
    <location>
        <position position="1"/>
    </location>
</feature>
<accession>A0A972VYD1</accession>
<dbReference type="Gene3D" id="3.30.70.3040">
    <property type="match status" value="1"/>
</dbReference>
<evidence type="ECO:0000256" key="4">
    <source>
        <dbReference type="ARBA" id="ARBA00021907"/>
    </source>
</evidence>
<evidence type="ECO:0000256" key="5">
    <source>
        <dbReference type="ARBA" id="ARBA00022475"/>
    </source>
</evidence>
<dbReference type="AlphaFoldDB" id="A0A972VYD1"/>
<evidence type="ECO:0000256" key="3">
    <source>
        <dbReference type="ARBA" id="ARBA00011160"/>
    </source>
</evidence>
<dbReference type="Pfam" id="PF02687">
    <property type="entry name" value="FtsX"/>
    <property type="match status" value="1"/>
</dbReference>
<comment type="subcellular location">
    <subcellularLocation>
        <location evidence="1">Cell inner membrane</location>
        <topology evidence="1">Multi-pass membrane protein</topology>
    </subcellularLocation>
</comment>
<gene>
    <name evidence="15" type="ORF">HQ497_08070</name>
</gene>
<dbReference type="GO" id="GO:0051301">
    <property type="term" value="P:cell division"/>
    <property type="evidence" value="ECO:0007669"/>
    <property type="project" value="UniProtKB-KW"/>
</dbReference>
<comment type="similarity">
    <text evidence="2">Belongs to the ABC-4 integral membrane protein family. FtsX subfamily.</text>
</comment>
<dbReference type="EMBL" id="JABMOJ010000300">
    <property type="protein sequence ID" value="NQV65307.1"/>
    <property type="molecule type" value="Genomic_DNA"/>
</dbReference>
<keyword evidence="6" id="KW-0997">Cell inner membrane</keyword>